<gene>
    <name evidence="2" type="ORF">EIP91_002759</name>
</gene>
<proteinExistence type="predicted"/>
<evidence type="ECO:0000313" key="3">
    <source>
        <dbReference type="Proteomes" id="UP000292702"/>
    </source>
</evidence>
<dbReference type="InterPro" id="IPR045339">
    <property type="entry name" value="DUF6534"/>
</dbReference>
<dbReference type="EMBL" id="RWJN01000185">
    <property type="protein sequence ID" value="TCD65361.1"/>
    <property type="molecule type" value="Genomic_DNA"/>
</dbReference>
<dbReference type="Pfam" id="PF20152">
    <property type="entry name" value="DUF6534"/>
    <property type="match status" value="1"/>
</dbReference>
<sequence length="105" mass="11356">MAFTLNSGALTAAVAVAGLATFFLSDSLANTGVLVIASKLYANSFFGMLNARRLVQRNSVVHFINDSEFRTERSSETLSNPRSSVSEAPVIWIRKEKGRSADVCV</sequence>
<dbReference type="Proteomes" id="UP000292702">
    <property type="component" value="Unassembled WGS sequence"/>
</dbReference>
<keyword evidence="3" id="KW-1185">Reference proteome</keyword>
<name>A0A4R0RBL6_9APHY</name>
<dbReference type="AlphaFoldDB" id="A0A4R0RBL6"/>
<feature type="domain" description="DUF6534" evidence="1">
    <location>
        <begin position="1"/>
        <end position="53"/>
    </location>
</feature>
<protein>
    <recommendedName>
        <fullName evidence="1">DUF6534 domain-containing protein</fullName>
    </recommendedName>
</protein>
<comment type="caution">
    <text evidence="2">The sequence shown here is derived from an EMBL/GenBank/DDBJ whole genome shotgun (WGS) entry which is preliminary data.</text>
</comment>
<accession>A0A4R0RBL6</accession>
<evidence type="ECO:0000313" key="2">
    <source>
        <dbReference type="EMBL" id="TCD65361.1"/>
    </source>
</evidence>
<organism evidence="2 3">
    <name type="scientific">Steccherinum ochraceum</name>
    <dbReference type="NCBI Taxonomy" id="92696"/>
    <lineage>
        <taxon>Eukaryota</taxon>
        <taxon>Fungi</taxon>
        <taxon>Dikarya</taxon>
        <taxon>Basidiomycota</taxon>
        <taxon>Agaricomycotina</taxon>
        <taxon>Agaricomycetes</taxon>
        <taxon>Polyporales</taxon>
        <taxon>Steccherinaceae</taxon>
        <taxon>Steccherinum</taxon>
    </lineage>
</organism>
<evidence type="ECO:0000259" key="1">
    <source>
        <dbReference type="Pfam" id="PF20152"/>
    </source>
</evidence>
<reference evidence="2 3" key="1">
    <citation type="submission" date="2018-11" db="EMBL/GenBank/DDBJ databases">
        <title>Genome assembly of Steccherinum ochraceum LE-BIN_3174, the white-rot fungus of the Steccherinaceae family (The Residual Polyporoid clade, Polyporales, Basidiomycota).</title>
        <authorList>
            <person name="Fedorova T.V."/>
            <person name="Glazunova O.A."/>
            <person name="Landesman E.O."/>
            <person name="Moiseenko K.V."/>
            <person name="Psurtseva N.V."/>
            <person name="Savinova O.S."/>
            <person name="Shakhova N.V."/>
            <person name="Tyazhelova T.V."/>
            <person name="Vasina D.V."/>
        </authorList>
    </citation>
    <scope>NUCLEOTIDE SEQUENCE [LARGE SCALE GENOMIC DNA]</scope>
    <source>
        <strain evidence="2 3">LE-BIN_3174</strain>
    </source>
</reference>